<accession>A0ABX7P6T4</accession>
<dbReference type="EMBL" id="CP071090">
    <property type="protein sequence ID" value="QSQ26195.1"/>
    <property type="molecule type" value="Genomic_DNA"/>
</dbReference>
<dbReference type="RefSeq" id="WP_206727745.1">
    <property type="nucleotide sequence ID" value="NZ_CP071090.1"/>
</dbReference>
<protein>
    <submittedName>
        <fullName evidence="1">Uncharacterized protein</fullName>
    </submittedName>
</protein>
<reference evidence="1 2" key="1">
    <citation type="submission" date="2021-02" db="EMBL/GenBank/DDBJ databases">
        <title>De Novo genome assembly of isolated myxobacteria.</title>
        <authorList>
            <person name="Stevens D.C."/>
        </authorList>
    </citation>
    <scope>NUCLEOTIDE SEQUENCE [LARGE SCALE GENOMIC DNA]</scope>
    <source>
        <strain evidence="2">SCPEA02</strain>
    </source>
</reference>
<evidence type="ECO:0000313" key="2">
    <source>
        <dbReference type="Proteomes" id="UP000662747"/>
    </source>
</evidence>
<evidence type="ECO:0000313" key="1">
    <source>
        <dbReference type="EMBL" id="QSQ26195.1"/>
    </source>
</evidence>
<gene>
    <name evidence="1" type="ORF">JY651_15210</name>
</gene>
<proteinExistence type="predicted"/>
<keyword evidence="2" id="KW-1185">Reference proteome</keyword>
<dbReference type="Proteomes" id="UP000662747">
    <property type="component" value="Chromosome"/>
</dbReference>
<name>A0ABX7P6T4_9BACT</name>
<sequence>MTREANTGDEADELVELAFRELHLSRNTWRIEVIVIPSWVGLKVRYRLGRIAERSARFTVKTSASERRETFLELVRSAVAELSVDAD</sequence>
<organism evidence="1 2">
    <name type="scientific">Pyxidicoccus parkwayensis</name>
    <dbReference type="NCBI Taxonomy" id="2813578"/>
    <lineage>
        <taxon>Bacteria</taxon>
        <taxon>Pseudomonadati</taxon>
        <taxon>Myxococcota</taxon>
        <taxon>Myxococcia</taxon>
        <taxon>Myxococcales</taxon>
        <taxon>Cystobacterineae</taxon>
        <taxon>Myxococcaceae</taxon>
        <taxon>Pyxidicoccus</taxon>
    </lineage>
</organism>